<dbReference type="AlphaFoldDB" id="A0A3D2SB27"/>
<dbReference type="EMBL" id="DPVG01000056">
    <property type="protein sequence ID" value="HCK23467.1"/>
    <property type="molecule type" value="Genomic_DNA"/>
</dbReference>
<accession>A0A3D2SB27</accession>
<protein>
    <submittedName>
        <fullName evidence="1">DNA-binding response regulator</fullName>
    </submittedName>
</protein>
<organism evidence="1 2">
    <name type="scientific">Bacteroides graminisolvens</name>
    <dbReference type="NCBI Taxonomy" id="477666"/>
    <lineage>
        <taxon>Bacteria</taxon>
        <taxon>Pseudomonadati</taxon>
        <taxon>Bacteroidota</taxon>
        <taxon>Bacteroidia</taxon>
        <taxon>Bacteroidales</taxon>
        <taxon>Bacteroidaceae</taxon>
        <taxon>Bacteroides</taxon>
    </lineage>
</organism>
<reference evidence="1 2" key="1">
    <citation type="journal article" date="2018" name="Nat. Biotechnol.">
        <title>A standardized bacterial taxonomy based on genome phylogeny substantially revises the tree of life.</title>
        <authorList>
            <person name="Parks D.H."/>
            <person name="Chuvochina M."/>
            <person name="Waite D.W."/>
            <person name="Rinke C."/>
            <person name="Skarshewski A."/>
            <person name="Chaumeil P.A."/>
            <person name="Hugenholtz P."/>
        </authorList>
    </citation>
    <scope>NUCLEOTIDE SEQUENCE [LARGE SCALE GENOMIC DNA]</scope>
    <source>
        <strain evidence="1">UBA9667</strain>
    </source>
</reference>
<feature type="non-terminal residue" evidence="1">
    <location>
        <position position="29"/>
    </location>
</feature>
<proteinExistence type="predicted"/>
<name>A0A3D2SB27_9BACE</name>
<gene>
    <name evidence="1" type="ORF">DHW31_01560</name>
</gene>
<evidence type="ECO:0000313" key="1">
    <source>
        <dbReference type="EMBL" id="HCK23467.1"/>
    </source>
</evidence>
<keyword evidence="1" id="KW-0238">DNA-binding</keyword>
<sequence length="29" mass="3361">MRKYIIADNQDITRAGILFLLGLQKEIQV</sequence>
<evidence type="ECO:0000313" key="2">
    <source>
        <dbReference type="Proteomes" id="UP000263098"/>
    </source>
</evidence>
<comment type="caution">
    <text evidence="1">The sequence shown here is derived from an EMBL/GenBank/DDBJ whole genome shotgun (WGS) entry which is preliminary data.</text>
</comment>
<dbReference type="GO" id="GO:0003677">
    <property type="term" value="F:DNA binding"/>
    <property type="evidence" value="ECO:0007669"/>
    <property type="project" value="UniProtKB-KW"/>
</dbReference>
<dbReference type="Proteomes" id="UP000263098">
    <property type="component" value="Unassembled WGS sequence"/>
</dbReference>